<dbReference type="EMBL" id="BCNO01000002">
    <property type="protein sequence ID" value="GAQ95448.1"/>
    <property type="molecule type" value="Genomic_DNA"/>
</dbReference>
<keyword evidence="4" id="KW-0808">Transferase</keyword>
<dbReference type="OrthoDB" id="9808813at2"/>
<protein>
    <recommendedName>
        <fullName evidence="4">DNA polymerase IV</fullName>
        <shortName evidence="4">Pol IV</shortName>
        <ecNumber evidence="4">2.7.7.7</ecNumber>
    </recommendedName>
</protein>
<dbReference type="InterPro" id="IPR024728">
    <property type="entry name" value="PolY_HhH_motif"/>
</dbReference>
<dbReference type="InterPro" id="IPR050116">
    <property type="entry name" value="DNA_polymerase-Y"/>
</dbReference>
<organism evidence="6 7">
    <name type="scientific">Thermodesulfovibrio aggregans</name>
    <dbReference type="NCBI Taxonomy" id="86166"/>
    <lineage>
        <taxon>Bacteria</taxon>
        <taxon>Pseudomonadati</taxon>
        <taxon>Nitrospirota</taxon>
        <taxon>Thermodesulfovibrionia</taxon>
        <taxon>Thermodesulfovibrionales</taxon>
        <taxon>Thermodesulfovibrionaceae</taxon>
        <taxon>Thermodesulfovibrio</taxon>
    </lineage>
</organism>
<comment type="similarity">
    <text evidence="1 4">Belongs to the DNA polymerase type-Y family.</text>
</comment>
<dbReference type="STRING" id="86166.TAGGR_2341"/>
<dbReference type="InterPro" id="IPR036775">
    <property type="entry name" value="DNA_pol_Y-fam_lit_finger_sf"/>
</dbReference>
<dbReference type="AlphaFoldDB" id="A0A0U9HQY5"/>
<comment type="cofactor">
    <cofactor evidence="4">
        <name>Mg(2+)</name>
        <dbReference type="ChEBI" id="CHEBI:18420"/>
    </cofactor>
    <text evidence="4">Binds 2 magnesium ions per subunit.</text>
</comment>
<dbReference type="Gene3D" id="1.10.150.20">
    <property type="entry name" value="5' to 3' exonuclease, C-terminal subdomain"/>
    <property type="match status" value="1"/>
</dbReference>
<dbReference type="SUPFAM" id="SSF56672">
    <property type="entry name" value="DNA/RNA polymerases"/>
    <property type="match status" value="1"/>
</dbReference>
<dbReference type="Pfam" id="PF11798">
    <property type="entry name" value="IMS_HHH"/>
    <property type="match status" value="1"/>
</dbReference>
<keyword evidence="4" id="KW-0963">Cytoplasm</keyword>
<dbReference type="GO" id="GO:0005829">
    <property type="term" value="C:cytosol"/>
    <property type="evidence" value="ECO:0007669"/>
    <property type="project" value="TreeGrafter"/>
</dbReference>
<evidence type="ECO:0000256" key="1">
    <source>
        <dbReference type="ARBA" id="ARBA00010945"/>
    </source>
</evidence>
<comment type="subunit">
    <text evidence="4">Monomer.</text>
</comment>
<dbReference type="Pfam" id="PF11799">
    <property type="entry name" value="IMS_C"/>
    <property type="match status" value="1"/>
</dbReference>
<dbReference type="PANTHER" id="PTHR11076">
    <property type="entry name" value="DNA REPAIR POLYMERASE UMUC / TRANSFERASE FAMILY MEMBER"/>
    <property type="match status" value="1"/>
</dbReference>
<feature type="domain" description="UmuC" evidence="5">
    <location>
        <begin position="15"/>
        <end position="194"/>
    </location>
</feature>
<dbReference type="Gene3D" id="3.30.1490.100">
    <property type="entry name" value="DNA polymerase, Y-family, little finger domain"/>
    <property type="match status" value="1"/>
</dbReference>
<dbReference type="Gene3D" id="3.30.70.270">
    <property type="match status" value="1"/>
</dbReference>
<reference evidence="7" key="1">
    <citation type="submission" date="2016-01" db="EMBL/GenBank/DDBJ databases">
        <title>Draft genome sequence of Thermodesulfovibrio aggregans strain TGE-P1.</title>
        <authorList>
            <person name="Sekiguchi Y."/>
            <person name="Ohashi A."/>
            <person name="Matsuura N."/>
            <person name="Tourlousse M.D."/>
        </authorList>
    </citation>
    <scope>NUCLEOTIDE SEQUENCE [LARGE SCALE GENOMIC DNA]</scope>
    <source>
        <strain evidence="7">TGE-P1</strain>
    </source>
</reference>
<dbReference type="GO" id="GO:0000287">
    <property type="term" value="F:magnesium ion binding"/>
    <property type="evidence" value="ECO:0007669"/>
    <property type="project" value="UniProtKB-UniRule"/>
</dbReference>
<dbReference type="InterPro" id="IPR022880">
    <property type="entry name" value="DNApol_IV"/>
</dbReference>
<feature type="binding site" evidence="4">
    <location>
        <position position="111"/>
    </location>
    <ligand>
        <name>Mg(2+)</name>
        <dbReference type="ChEBI" id="CHEBI:18420"/>
    </ligand>
</feature>
<dbReference type="InterPro" id="IPR043502">
    <property type="entry name" value="DNA/RNA_pol_sf"/>
</dbReference>
<comment type="subcellular location">
    <subcellularLocation>
        <location evidence="4">Cytoplasm</location>
    </subcellularLocation>
</comment>
<keyword evidence="4" id="KW-0227">DNA damage</keyword>
<dbReference type="GO" id="GO:0006281">
    <property type="term" value="P:DNA repair"/>
    <property type="evidence" value="ECO:0007669"/>
    <property type="project" value="UniProtKB-UniRule"/>
</dbReference>
<keyword evidence="4" id="KW-0479">Metal-binding</keyword>
<accession>A0A0U9HQY5</accession>
<keyword evidence="4" id="KW-0548">Nucleotidyltransferase</keyword>
<dbReference type="GO" id="GO:0042276">
    <property type="term" value="P:error-prone translesion synthesis"/>
    <property type="evidence" value="ECO:0007669"/>
    <property type="project" value="TreeGrafter"/>
</dbReference>
<dbReference type="Pfam" id="PF00817">
    <property type="entry name" value="IMS"/>
    <property type="match status" value="1"/>
</dbReference>
<dbReference type="GO" id="GO:0003684">
    <property type="term" value="F:damaged DNA binding"/>
    <property type="evidence" value="ECO:0007669"/>
    <property type="project" value="InterPro"/>
</dbReference>
<keyword evidence="3 4" id="KW-0239">DNA-directed DNA polymerase</keyword>
<dbReference type="GO" id="GO:0009432">
    <property type="term" value="P:SOS response"/>
    <property type="evidence" value="ECO:0007669"/>
    <property type="project" value="TreeGrafter"/>
</dbReference>
<dbReference type="SUPFAM" id="SSF100879">
    <property type="entry name" value="Lesion bypass DNA polymerase (Y-family), little finger domain"/>
    <property type="match status" value="1"/>
</dbReference>
<sequence length="416" mass="48111">MTERPLMIHDWIKAILHIDADGFFASVEQAVNPLLKGKPVIVGAERGMATAVSYEAKAKGIKRGMLIHEIKKLCPDAVFINSDYEKYSLFSVRMFEILRRFSPQVEEYSIDEAFVDLTGLRRVYHCSYDEIGMRIKETIKKELGITVSVGISLTKVLAKVASKHKKPDGLTVIPGRQIHLYLQDLPIEKIWGIGHNTAAYCEKLGIKTALQFATKSESFIKKHFSKPFYEIWHELNGRSIYPVNPEPKKEYRSISKAKTFTPTKEKEEVYAHLVENLENACFKARRYGLCTKKIIIFIKTQDFRDRACEIRLNSETAYPEDIFPFMKRAFETIYEKGETYRQTGVVLVELTSMKMRQGSLFENQVKLDKIEKLYNTLDELKIRFGRDILVHGAVLNKKEKVKRQQRMKIPFINLKI</sequence>
<keyword evidence="7" id="KW-1185">Reference proteome</keyword>
<evidence type="ECO:0000259" key="5">
    <source>
        <dbReference type="PROSITE" id="PS50173"/>
    </source>
</evidence>
<comment type="caution">
    <text evidence="6">The sequence shown here is derived from an EMBL/GenBank/DDBJ whole genome shotgun (WGS) entry which is preliminary data.</text>
</comment>
<dbReference type="HAMAP" id="MF_01113">
    <property type="entry name" value="DNApol_IV"/>
    <property type="match status" value="1"/>
</dbReference>
<proteinExistence type="inferred from homology"/>
<comment type="function">
    <text evidence="4">Poorly processive, error-prone DNA polymerase involved in untargeted mutagenesis. Copies undamaged DNA at stalled replication forks, which arise in vivo from mismatched or misaligned primer ends. These misaligned primers can be extended by PolIV. Exhibits no 3'-5' exonuclease (proofreading) activity. May be involved in translesional synthesis, in conjunction with the beta clamp from PolIII.</text>
</comment>
<dbReference type="InterPro" id="IPR001126">
    <property type="entry name" value="UmuC"/>
</dbReference>
<dbReference type="RefSeq" id="WP_059176881.1">
    <property type="nucleotide sequence ID" value="NZ_BCNO01000002.1"/>
</dbReference>
<dbReference type="GO" id="GO:0003887">
    <property type="term" value="F:DNA-directed DNA polymerase activity"/>
    <property type="evidence" value="ECO:0007669"/>
    <property type="project" value="UniProtKB-UniRule"/>
</dbReference>
<keyword evidence="4" id="KW-0235">DNA replication</keyword>
<feature type="active site" evidence="4">
    <location>
        <position position="112"/>
    </location>
</feature>
<evidence type="ECO:0000313" key="7">
    <source>
        <dbReference type="Proteomes" id="UP000054976"/>
    </source>
</evidence>
<evidence type="ECO:0000256" key="3">
    <source>
        <dbReference type="ARBA" id="ARBA00022932"/>
    </source>
</evidence>
<keyword evidence="4" id="KW-0234">DNA repair</keyword>
<dbReference type="InterPro" id="IPR017961">
    <property type="entry name" value="DNA_pol_Y-fam_little_finger"/>
</dbReference>
<name>A0A0U9HQY5_9BACT</name>
<keyword evidence="2 4" id="KW-0515">Mutator protein</keyword>
<dbReference type="PANTHER" id="PTHR11076:SF34">
    <property type="entry name" value="PROTEIN UMUC"/>
    <property type="match status" value="1"/>
</dbReference>
<dbReference type="CDD" id="cd03586">
    <property type="entry name" value="PolY_Pol_IV_kappa"/>
    <property type="match status" value="1"/>
</dbReference>
<dbReference type="InterPro" id="IPR043128">
    <property type="entry name" value="Rev_trsase/Diguanyl_cyclase"/>
</dbReference>
<dbReference type="Gene3D" id="3.40.1170.60">
    <property type="match status" value="1"/>
</dbReference>
<evidence type="ECO:0000256" key="4">
    <source>
        <dbReference type="HAMAP-Rule" id="MF_01113"/>
    </source>
</evidence>
<keyword evidence="4" id="KW-0460">Magnesium</keyword>
<evidence type="ECO:0000256" key="2">
    <source>
        <dbReference type="ARBA" id="ARBA00022457"/>
    </source>
</evidence>
<dbReference type="Proteomes" id="UP000054976">
    <property type="component" value="Unassembled WGS sequence"/>
</dbReference>
<gene>
    <name evidence="4" type="primary">dinB</name>
    <name evidence="6" type="ORF">TAGGR_2341</name>
</gene>
<evidence type="ECO:0000313" key="6">
    <source>
        <dbReference type="EMBL" id="GAQ95448.1"/>
    </source>
</evidence>
<dbReference type="EC" id="2.7.7.7" evidence="4"/>
<dbReference type="PROSITE" id="PS50173">
    <property type="entry name" value="UMUC"/>
    <property type="match status" value="1"/>
</dbReference>
<comment type="catalytic activity">
    <reaction evidence="4">
        <text>DNA(n) + a 2'-deoxyribonucleoside 5'-triphosphate = DNA(n+1) + diphosphate</text>
        <dbReference type="Rhea" id="RHEA:22508"/>
        <dbReference type="Rhea" id="RHEA-COMP:17339"/>
        <dbReference type="Rhea" id="RHEA-COMP:17340"/>
        <dbReference type="ChEBI" id="CHEBI:33019"/>
        <dbReference type="ChEBI" id="CHEBI:61560"/>
        <dbReference type="ChEBI" id="CHEBI:173112"/>
        <dbReference type="EC" id="2.7.7.7"/>
    </reaction>
</comment>
<feature type="binding site" evidence="4">
    <location>
        <position position="19"/>
    </location>
    <ligand>
        <name>Mg(2+)</name>
        <dbReference type="ChEBI" id="CHEBI:18420"/>
    </ligand>
</feature>
<keyword evidence="4" id="KW-0238">DNA-binding</keyword>
<dbReference type="GO" id="GO:0006261">
    <property type="term" value="P:DNA-templated DNA replication"/>
    <property type="evidence" value="ECO:0007669"/>
    <property type="project" value="UniProtKB-UniRule"/>
</dbReference>
<feature type="site" description="Substrate discrimination" evidence="4">
    <location>
        <position position="24"/>
    </location>
</feature>